<dbReference type="Gene3D" id="3.90.10.10">
    <property type="entry name" value="Cytochrome C3"/>
    <property type="match status" value="2"/>
</dbReference>
<dbReference type="Gene3D" id="2.160.20.10">
    <property type="entry name" value="Single-stranded right-handed beta-helix, Pectin lyase-like"/>
    <property type="match status" value="4"/>
</dbReference>
<dbReference type="Pfam" id="PF13229">
    <property type="entry name" value="Beta_helix"/>
    <property type="match status" value="3"/>
</dbReference>
<evidence type="ECO:0000256" key="3">
    <source>
        <dbReference type="ARBA" id="ARBA00022737"/>
    </source>
</evidence>
<dbReference type="Pfam" id="PF09699">
    <property type="entry name" value="Paired_CXXCH_1"/>
    <property type="match status" value="1"/>
</dbReference>
<dbReference type="InterPro" id="IPR010177">
    <property type="entry name" value="Paired_CXXCH_1"/>
</dbReference>
<dbReference type="SMART" id="SM00710">
    <property type="entry name" value="PbH1"/>
    <property type="match status" value="28"/>
</dbReference>
<dbReference type="SMART" id="SM00722">
    <property type="entry name" value="CASH"/>
    <property type="match status" value="3"/>
</dbReference>
<dbReference type="InterPro" id="IPR022441">
    <property type="entry name" value="Para_beta_helix_rpt-2"/>
</dbReference>
<dbReference type="InterPro" id="IPR051829">
    <property type="entry name" value="Multiheme_Cytochr_ET"/>
</dbReference>
<dbReference type="NCBIfam" id="TIGR03804">
    <property type="entry name" value="para_beta_helix"/>
    <property type="match status" value="4"/>
</dbReference>
<reference evidence="6" key="1">
    <citation type="submission" date="2019-01" db="EMBL/GenBank/DDBJ databases">
        <title>Anaerobic oxidation of ethane by archaea from a marine hydrocarbon seep.</title>
        <authorList>
            <person name="Musat F."/>
        </authorList>
    </citation>
    <scope>NUCLEOTIDE SEQUENCE [LARGE SCALE GENOMIC DNA]</scope>
</reference>
<name>A0A8B3S168_9EURY</name>
<dbReference type="Proteomes" id="UP000291831">
    <property type="component" value="Unassembled WGS sequence"/>
</dbReference>
<keyword evidence="3" id="KW-0677">Repeat</keyword>
<dbReference type="SUPFAM" id="SSF48695">
    <property type="entry name" value="Multiheme cytochromes"/>
    <property type="match status" value="6"/>
</dbReference>
<evidence type="ECO:0000259" key="4">
    <source>
        <dbReference type="SMART" id="SM00722"/>
    </source>
</evidence>
<dbReference type="InterPro" id="IPR006626">
    <property type="entry name" value="PbH1"/>
</dbReference>
<evidence type="ECO:0000313" key="5">
    <source>
        <dbReference type="EMBL" id="RZB29225.1"/>
    </source>
</evidence>
<proteinExistence type="predicted"/>
<feature type="domain" description="Carbohydrate-binding/sugar hydrolysis" evidence="4">
    <location>
        <begin position="133"/>
        <end position="247"/>
    </location>
</feature>
<evidence type="ECO:0000256" key="1">
    <source>
        <dbReference type="ARBA" id="ARBA00016512"/>
    </source>
</evidence>
<accession>A0A8B3S168</accession>
<dbReference type="SUPFAM" id="SSF51126">
    <property type="entry name" value="Pectin lyase-like"/>
    <property type="match status" value="5"/>
</dbReference>
<feature type="domain" description="Carbohydrate-binding/sugar hydrolysis" evidence="4">
    <location>
        <begin position="443"/>
        <end position="599"/>
    </location>
</feature>
<dbReference type="InterPro" id="IPR007742">
    <property type="entry name" value="NosD_dom"/>
</dbReference>
<evidence type="ECO:0000256" key="2">
    <source>
        <dbReference type="ARBA" id="ARBA00022729"/>
    </source>
</evidence>
<dbReference type="InterPro" id="IPR006633">
    <property type="entry name" value="Carb-bd_sugar_hydrolysis-dom"/>
</dbReference>
<sequence length="2533" mass="279882">MSCASIFFLLIIFCGIAGAVDYGEIIVTTTNDSQWSTNLSNNVSNVAGDIIVNGGAVLEIENATVKMDSTSSIKYSITVHNGGVMNINGSEITHKDTSTSDYYGWIYESGSRGNVTNTTIECCVHNNGFSIETNESVSIYNCTFRHGDGLNYVYVTTTTHGIYLHSASNASIRDCTIEAGHTKSHSYNYRVRYWHGIHIHDSNDNTLESITIAEKSSYYHGIYIQNSNNNTLNNISITRGSYSITTNDAVHLESTFNNTLRDFSIAGGNNKHGIHAYSSNNINVINSTINSVIDHGIYIQNSNYCNISENNVTDSGDYGIFMQSSENSTLLSNDLACNRDGMNLKSSTNNTLTGNTITDSSEYGINITSSHSSILKSNDIINSTDYNLYVKGNYDQDIDTTNEVNGGRVYYNCTDSNVTITDADIGHVTIVDCSDLWFTGCTIHNGDGIRIIGSSSNVSIRSSTIENNTVYGINLESTSWNNITSVIIENNTKQGFYLAGSSNNIINDSDILNNNNYGVHSEGSSSYNHVNYNNITNNTKGGICLDGAGHDDITHNNVSKNRGDGGICIGTYYYSSLSTQNTIANNTILSNNNTGIGAYTNYNYLSNNTISSLSGHYALKVSYVRNSFYNHIWRNNTANGEQINYYYDEHDKITELGDNIIENKYLFASNVSNVGKITLIDCTNLTIRNSEFSNNIKSGYGIFLRNSSNNNLTNNAISNNCNGIWLYGSSENSIIDLDTISPSNLYGAHFEEDSDHNNITDSSFAATTSNAMYLSSSDYTTITNTMISSVDRYGLYTIGAHYTNLTNTTITSTSSHSAYLSTSDYITLTDSNLTANNTCVYCSGSNYTKILNTTIRGEDGIYMSESNQGNLTNNTIDATLRGIFLTESRDHNLTANNITNYTITGILLEEHSTNATIIGNDLTRNSSEFDIRLNDSNYCVIVNNESVTANYTFYLTNDTRLATLDTVFNKTEVGYEDTSNLTLMWRIDVLCWDNYHIEFVWANLTVRYGEFSDIGNVTVWGENEIPLSNHGRLSSNDFDYYGPPASGDNWLPIIEYKENVTGKTTYQPMNCTAINRWDKIQGKNITYRNITTEITGPGVTILVDTGYTPNGKCYYCHLDKLKFKDTLHWTNYTSQVFNSLDEPYTPGQCIDCHNENDSIAIPHGNESGKDLLYNQSPQLCYTGKTGGLNCHGASATQERLVQETEFNQTTHHPLGDGKLSCKACHDNHGTEYDSDLLRYYRTNTEGNYNSANYALCFVCHLEEKLVAKMSGETNSHLQNYTNQTNFRDEYYHWGTGFGSTGTPMLQNIHSPQGGQAGWTGHPNYHCYSCHNPHGSDYPATTRPPIKYTYITNLTLPSGADNDGDWVNQTILDHANWSNSTMNQAGGLDNPSCGGCHGFKLPNSFNYRQPFVNYTPAGGAGCLECHDNNASAYNTDPIRPIVNLTAVKLAMHTNLSGAFRTGSDLQGTDKNFTEWLEYRGYTAPQIVNITGDNAICWACHCTNGTPPSPYFHPDRALNPYKCAKCHGPYDGQPPHTQGLVAAIDNHGPTTKGAESILIQTSVGIGGSCDDCHAPSVLPNSSIGELKVWKYTPSKSFITYTGRSTMGDVSHYGLNKTQGLAFGIDNPLFNTTDCLYCHCDSTNGSIWGNATYIADNMYGADTTNVSTCYTYCHVRPDWVGSVEESTLTHFHNESIYAGGGPNCTLCHDVNSKYGVQSLVNATAIKMGIHGNILNNTLVHETYGMDNRSNPCWGCHQSDGTIPEGMGDRNGITDRNEDGIITVDELPYTCEDCHARSEAWSGATGDGHTWESASDPALGLNRLPPLISDHYPNSTYVKTNQHSDNGRCVDCHNNSFNSDNNDTAYKELGHTIFSGVSHYGTTSSLLTPTTKCGYCHDNTTSARANATLYGNATANKHGNFTDEANPEDGCCFCHSHNQTPVDFHNINAVSIVGDPDCLRCHGSNGSAERRRIDEIAYMGAIHAGMNNASVDGDINKSCWVCHFPEGVGMDEHSNRLEPAYNCYDCHNKDNTTLFSNVSDAPEVHNHFKSGTCIEAYWTRPTDLDSCMGCHNQSEMRYTFDENETDPYFTNFSLISHYGDNRTDIVTTYIENDPGAYCGYCHDNLSTVFVEQQSMKKVNHYQIQTCDECHGVGRLHSGTLERVLTDANCTNCHATYGADQQGLKYKINVTAVNFGVHANVNDNMTSVAITVGDANNSKCWGCHVPEGACPEEGHRGTFNNDAYLCYECHNGTYAYQNVSNATAVYNHFKSGINISARTTAETNSESCGYGCHNLTTMKVSGFEGLAGQSSYRQNLSEASHYPRSRPDIATASNLSDCTWCHRNSTNEFIEIFERAGSQNYTENIPHATRTESCTITECHNTGRMHDQNLTIPTISWEQDCDNCHFGLDDSTASKYYVNETMFNYGVHATVNCTECHIHTDQPVNWHPLEEYTWKWCECCHSYQLDLINESDRHNVTGNPLTYMVGGTCVLEIANCTTCHDATTYENAKSNFNSSAEHECRWCHEYPDKGNKTIQSWY</sequence>
<dbReference type="InterPro" id="IPR018247">
    <property type="entry name" value="EF_Hand_1_Ca_BS"/>
</dbReference>
<comment type="caution">
    <text evidence="5">The sequence shown here is derived from an EMBL/GenBank/DDBJ whole genome shotgun (WGS) entry which is preliminary data.</text>
</comment>
<organism evidence="5 6">
    <name type="scientific">Candidatus Argoarchaeum ethanivorans</name>
    <dbReference type="NCBI Taxonomy" id="2608793"/>
    <lineage>
        <taxon>Archaea</taxon>
        <taxon>Methanobacteriati</taxon>
        <taxon>Methanobacteriota</taxon>
        <taxon>Stenosarchaea group</taxon>
        <taxon>Methanomicrobia</taxon>
        <taxon>Methanosarcinales</taxon>
        <taxon>Methanosarcinales incertae sedis</taxon>
        <taxon>GOM Arc I cluster</taxon>
        <taxon>Candidatus Argoarchaeum</taxon>
    </lineage>
</organism>
<evidence type="ECO:0000313" key="6">
    <source>
        <dbReference type="Proteomes" id="UP000291831"/>
    </source>
</evidence>
<dbReference type="InterPro" id="IPR011050">
    <property type="entry name" value="Pectin_lyase_fold/virulence"/>
</dbReference>
<dbReference type="Pfam" id="PF05048">
    <property type="entry name" value="NosD"/>
    <property type="match status" value="1"/>
</dbReference>
<dbReference type="InterPro" id="IPR039448">
    <property type="entry name" value="Beta_helix"/>
</dbReference>
<dbReference type="PANTHER" id="PTHR35038:SF6">
    <property type="entry name" value="SURFACE LOCALIZED DECAHEME CYTOCHROME C LIPOPROTEIN"/>
    <property type="match status" value="1"/>
</dbReference>
<dbReference type="InterPro" id="IPR036280">
    <property type="entry name" value="Multihaem_cyt_sf"/>
</dbReference>
<dbReference type="GO" id="GO:0016491">
    <property type="term" value="F:oxidoreductase activity"/>
    <property type="evidence" value="ECO:0007669"/>
    <property type="project" value="TreeGrafter"/>
</dbReference>
<dbReference type="EMBL" id="RPGO01000030">
    <property type="protein sequence ID" value="RZB29225.1"/>
    <property type="molecule type" value="Genomic_DNA"/>
</dbReference>
<dbReference type="PROSITE" id="PS00018">
    <property type="entry name" value="EF_HAND_1"/>
    <property type="match status" value="1"/>
</dbReference>
<dbReference type="InterPro" id="IPR012334">
    <property type="entry name" value="Pectin_lyas_fold"/>
</dbReference>
<protein>
    <recommendedName>
        <fullName evidence="1">Probable pectate lyase C</fullName>
    </recommendedName>
</protein>
<gene>
    <name evidence="5" type="ORF">AEth_01367</name>
</gene>
<dbReference type="PANTHER" id="PTHR35038">
    <property type="entry name" value="DISSIMILATORY SULFITE REDUCTASE SIRA"/>
    <property type="match status" value="1"/>
</dbReference>
<feature type="domain" description="Carbohydrate-binding/sugar hydrolysis" evidence="4">
    <location>
        <begin position="251"/>
        <end position="410"/>
    </location>
</feature>
<keyword evidence="2" id="KW-0732">Signal</keyword>